<dbReference type="EMBL" id="CM035416">
    <property type="protein sequence ID" value="KAH7425666.1"/>
    <property type="molecule type" value="Genomic_DNA"/>
</dbReference>
<evidence type="ECO:0000256" key="1">
    <source>
        <dbReference type="SAM" id="MobiDB-lite"/>
    </source>
</evidence>
<accession>A0A8T2TVF9</accession>
<evidence type="ECO:0000313" key="3">
    <source>
        <dbReference type="EMBL" id="KAH7425666.1"/>
    </source>
</evidence>
<dbReference type="Proteomes" id="UP000825935">
    <property type="component" value="Chromosome 11"/>
</dbReference>
<feature type="region of interest" description="Disordered" evidence="1">
    <location>
        <begin position="114"/>
        <end position="196"/>
    </location>
</feature>
<dbReference type="OrthoDB" id="4951847at2759"/>
<dbReference type="AlphaFoldDB" id="A0A8T2TVF9"/>
<keyword evidence="4" id="KW-1185">Reference proteome</keyword>
<protein>
    <recommendedName>
        <fullName evidence="2">HAT C-terminal dimerisation domain-containing protein</fullName>
    </recommendedName>
</protein>
<gene>
    <name evidence="3" type="ORF">KP509_11G065200</name>
</gene>
<dbReference type="InterPro" id="IPR008906">
    <property type="entry name" value="HATC_C_dom"/>
</dbReference>
<organism evidence="3 4">
    <name type="scientific">Ceratopteris richardii</name>
    <name type="common">Triangle waterfern</name>
    <dbReference type="NCBI Taxonomy" id="49495"/>
    <lineage>
        <taxon>Eukaryota</taxon>
        <taxon>Viridiplantae</taxon>
        <taxon>Streptophyta</taxon>
        <taxon>Embryophyta</taxon>
        <taxon>Tracheophyta</taxon>
        <taxon>Polypodiopsida</taxon>
        <taxon>Polypodiidae</taxon>
        <taxon>Polypodiales</taxon>
        <taxon>Pteridineae</taxon>
        <taxon>Pteridaceae</taxon>
        <taxon>Parkerioideae</taxon>
        <taxon>Ceratopteris</taxon>
    </lineage>
</organism>
<dbReference type="Pfam" id="PF05699">
    <property type="entry name" value="Dimer_Tnp_hAT"/>
    <property type="match status" value="1"/>
</dbReference>
<evidence type="ECO:0000259" key="2">
    <source>
        <dbReference type="Pfam" id="PF05699"/>
    </source>
</evidence>
<dbReference type="GO" id="GO:0046983">
    <property type="term" value="F:protein dimerization activity"/>
    <property type="evidence" value="ECO:0007669"/>
    <property type="project" value="InterPro"/>
</dbReference>
<reference evidence="3" key="1">
    <citation type="submission" date="2021-08" db="EMBL/GenBank/DDBJ databases">
        <title>WGS assembly of Ceratopteris richardii.</title>
        <authorList>
            <person name="Marchant D.B."/>
            <person name="Chen G."/>
            <person name="Jenkins J."/>
            <person name="Shu S."/>
            <person name="Leebens-Mack J."/>
            <person name="Grimwood J."/>
            <person name="Schmutz J."/>
            <person name="Soltis P."/>
            <person name="Soltis D."/>
            <person name="Chen Z.-H."/>
        </authorList>
    </citation>
    <scope>NUCLEOTIDE SEQUENCE</scope>
    <source>
        <strain evidence="3">Whitten #5841</strain>
        <tissue evidence="3">Leaf</tissue>
    </source>
</reference>
<dbReference type="InterPro" id="IPR012337">
    <property type="entry name" value="RNaseH-like_sf"/>
</dbReference>
<feature type="domain" description="HAT C-terminal dimerisation" evidence="2">
    <location>
        <begin position="2"/>
        <end position="53"/>
    </location>
</feature>
<dbReference type="SUPFAM" id="SSF53098">
    <property type="entry name" value="Ribonuclease H-like"/>
    <property type="match status" value="1"/>
</dbReference>
<comment type="caution">
    <text evidence="3">The sequence shown here is derived from an EMBL/GenBank/DDBJ whole genome shotgun (WGS) entry which is preliminary data.</text>
</comment>
<proteinExistence type="predicted"/>
<sequence>MPLLQRIAMRVLAQDCSSRAYERNWSAYSLIHTKIRNKLSTKQLERLIYCRSNFRMLRTMHQMPMARQCFLVYVYGLNLDMTMDISHRDAEEEQIFRNLYLELAEIDRSVNRTRSHSKVTIRASRNQQRRGHSTSTIAYSRRGSRSAPSAMQDENEALEPREPSYDDDGNIISDGDYENVSIMSSSEEDNCTSSDE</sequence>
<feature type="compositionally biased region" description="Acidic residues" evidence="1">
    <location>
        <begin position="186"/>
        <end position="196"/>
    </location>
</feature>
<name>A0A8T2TVF9_CERRI</name>
<evidence type="ECO:0000313" key="4">
    <source>
        <dbReference type="Proteomes" id="UP000825935"/>
    </source>
</evidence>